<dbReference type="EC" id="2.7.11.1" evidence="1"/>
<dbReference type="Gene3D" id="3.40.50.800">
    <property type="entry name" value="Anticodon-binding domain"/>
    <property type="match status" value="1"/>
</dbReference>
<dbReference type="PANTHER" id="PTHR11042">
    <property type="entry name" value="EUKARYOTIC TRANSLATION INITIATION FACTOR 2-ALPHA KINASE EIF2-ALPHA KINASE -RELATED"/>
    <property type="match status" value="1"/>
</dbReference>
<feature type="domain" description="Protein kinase" evidence="14">
    <location>
        <begin position="511"/>
        <end position="931"/>
    </location>
</feature>
<feature type="domain" description="RWD" evidence="15">
    <location>
        <begin position="10"/>
        <end position="122"/>
    </location>
</feature>
<dbReference type="GO" id="GO:0009893">
    <property type="term" value="P:positive regulation of metabolic process"/>
    <property type="evidence" value="ECO:0007669"/>
    <property type="project" value="UniProtKB-ARBA"/>
</dbReference>
<evidence type="ECO:0000259" key="14">
    <source>
        <dbReference type="PROSITE" id="PS50011"/>
    </source>
</evidence>
<dbReference type="GO" id="GO:0005829">
    <property type="term" value="C:cytosol"/>
    <property type="evidence" value="ECO:0007669"/>
    <property type="project" value="TreeGrafter"/>
</dbReference>
<reference evidence="17" key="1">
    <citation type="submission" date="2016-11" db="UniProtKB">
        <authorList>
            <consortium name="WormBaseParasite"/>
        </authorList>
    </citation>
    <scope>IDENTIFICATION</scope>
</reference>
<keyword evidence="5" id="KW-0418">Kinase</keyword>
<dbReference type="SUPFAM" id="SSF54495">
    <property type="entry name" value="UBC-like"/>
    <property type="match status" value="1"/>
</dbReference>
<dbReference type="InterPro" id="IPR045864">
    <property type="entry name" value="aa-tRNA-synth_II/BPL/LPL"/>
</dbReference>
<dbReference type="PROSITE" id="PS50908">
    <property type="entry name" value="RWD"/>
    <property type="match status" value="1"/>
</dbReference>
<proteinExistence type="inferred from homology"/>
<evidence type="ECO:0000259" key="15">
    <source>
        <dbReference type="PROSITE" id="PS50908"/>
    </source>
</evidence>
<evidence type="ECO:0000313" key="17">
    <source>
        <dbReference type="WBParaSite" id="L893_g1775.t1"/>
    </source>
</evidence>
<dbReference type="GO" id="GO:0000077">
    <property type="term" value="P:DNA damage checkpoint signaling"/>
    <property type="evidence" value="ECO:0007669"/>
    <property type="project" value="InterPro"/>
</dbReference>
<keyword evidence="2" id="KW-0723">Serine/threonine-protein kinase</keyword>
<comment type="catalytic activity">
    <reaction evidence="8">
        <text>L-threonyl-[protein] + ATP = O-phospho-L-threonyl-[protein] + ADP + H(+)</text>
        <dbReference type="Rhea" id="RHEA:46608"/>
        <dbReference type="Rhea" id="RHEA-COMP:11060"/>
        <dbReference type="Rhea" id="RHEA-COMP:11605"/>
        <dbReference type="ChEBI" id="CHEBI:15378"/>
        <dbReference type="ChEBI" id="CHEBI:30013"/>
        <dbReference type="ChEBI" id="CHEBI:30616"/>
        <dbReference type="ChEBI" id="CHEBI:61977"/>
        <dbReference type="ChEBI" id="CHEBI:456216"/>
        <dbReference type="EC" id="2.7.11.1"/>
    </reaction>
</comment>
<dbReference type="InterPro" id="IPR016255">
    <property type="entry name" value="Gcn2"/>
</dbReference>
<evidence type="ECO:0000256" key="2">
    <source>
        <dbReference type="ARBA" id="ARBA00022527"/>
    </source>
</evidence>
<feature type="active site" description="Proton acceptor" evidence="10">
    <location>
        <position position="770"/>
    </location>
</feature>
<feature type="region of interest" description="Disordered" evidence="13">
    <location>
        <begin position="145"/>
        <end position="192"/>
    </location>
</feature>
<dbReference type="PROSITE" id="PS00108">
    <property type="entry name" value="PROTEIN_KINASE_ST"/>
    <property type="match status" value="1"/>
</dbReference>
<evidence type="ECO:0000256" key="10">
    <source>
        <dbReference type="PIRSR" id="PIRSR000660-1"/>
    </source>
</evidence>
<dbReference type="PROSITE" id="PS50011">
    <property type="entry name" value="PROTEIN_KINASE_DOM"/>
    <property type="match status" value="1"/>
</dbReference>
<evidence type="ECO:0000313" key="16">
    <source>
        <dbReference type="Proteomes" id="UP000095287"/>
    </source>
</evidence>
<dbReference type="InterPro" id="IPR008271">
    <property type="entry name" value="Ser/Thr_kinase_AS"/>
</dbReference>
<dbReference type="GO" id="GO:0005634">
    <property type="term" value="C:nucleus"/>
    <property type="evidence" value="ECO:0007669"/>
    <property type="project" value="TreeGrafter"/>
</dbReference>
<dbReference type="Pfam" id="PF00069">
    <property type="entry name" value="Pkinase"/>
    <property type="match status" value="2"/>
</dbReference>
<dbReference type="Gene3D" id="3.10.110.10">
    <property type="entry name" value="Ubiquitin Conjugating Enzyme"/>
    <property type="match status" value="1"/>
</dbReference>
<dbReference type="Gene3D" id="1.10.510.10">
    <property type="entry name" value="Transferase(Phosphotransferase) domain 1"/>
    <property type="match status" value="2"/>
</dbReference>
<evidence type="ECO:0000256" key="1">
    <source>
        <dbReference type="ARBA" id="ARBA00012513"/>
    </source>
</evidence>
<sequence length="1579" mass="177783">MADNQSIQNEELIALESIFSSGELKVNRKAAWNAWQPIDVSIKIIPTAHSNTFVSLVLHVVCSDAYPGRSPQLALEEVVGLSDAALAELLRQLESKCEESAKNKDPVITELCEYARDFLYKCNKKGPSDFHEKMLLSELEKETEQQKQKALKEQQEKAEIEKENALRRERLSAQKADKERNDMMQSRSFSTSNEECSESYKVRALDDSIITIYKRKTETVPDRKSRHELCTEWVAYIDENQSAYVTEWHFEHTLGRVRRTLVDLTKFERDLEEFVDNTLRRLRSLDSIDQSLCSYVFVHLNKRSNAATNFKCSLMIGQTIDSSHRPLESTINEVKAKSITLLPVFASSAVCALKWLHDQHLYHGSVDRSSVWWNREDNTFKISDFFILPAITKLANDFVELTSSESRKSASPTNEANDSLKNIQQRDMFAIGTIMMDMCSKSSSDSYSTTELCQQFIEMCQHGSANTDQLLDHEYLNRGFFNNLQMTKSTMSDDPVGTYELQKTSRLMSEWAMRKHLGGGGFGDVILAKNKVDGNDYAIKRIRLNPRSEALNRKITREAKLFSRLNHPNIVRYYNAWIEDVSVGEGNSGGESSSSRKDATSETNSAMLNNKMNSVEQRAKMLSCEATSEWTPSFKKVDESQEFSEAESDGYPGQIPSLGRYRVVFSPLQHDVSCGSEFDILFEESNINGAGDHLVIGDAESNDHADSMVPSKKNTPQVLYIQMEFCPKSTLRNLINTDNLCQQPKKVWRIFREILNGLQYIHHQGMVHRDIKPMNILLGVNDQVKIGDFGLATRGDIKKLRNIQSDFIVSTSTDVDTMTRDVGTLFYMAPELDSSTRTGDSNEPRVSAKVDVYSTGIVLFEMFYTALSGMERVHVLKHLRSALSFPADFGSSMSREQTSLAQKVVSWMLESNPEKRPTVDQILASDEVPLVEIEVTDFQKMFSQVIRNKRGPLRKWAMRNLFEAQPSAAQNYLYDHSICVDMDKTVARQNRIELLKEELTDCFKLHAFLPLTTPSLIPYNLNSTSTGPTSPVKAMDESGFVFTLPACHRRNFIRYCNRAQIYRLKRYTFGKTFHRTDGGLHPNERIVCAVDAVAQSSTVENMAAEVLSVTTSVTSHVSSLKTLNWNLRIGHTQLIRAAMTHHGLSDEELQKRVLQVLYMSSSEYHSLGKSQYTMTRTEKQNRLMHMCALKYEQASALLDTLEQGSKVSTIQTNLRSVLKSKNTEVRDKAKNALAELNGIMGTFELLSAEKNAERGTVIIDPTLCYRPELFSDGFVFQLEITVPTAPGKETVVPVLAGGRYDQSLAAERHSSDPTLGSPISAIGFNLYIEVLANICASVEKGKLSPCTVMVCCHSTSLINEKNMIVQQLRSKGIATDILHEPVRYVQDLVDHCTNHNIPFLLVILDKQTVLVHTPTEADKGGTKMDFNEAVMKVTGQQDTPQSATPNLSVASPARFTSSSTANFSNVNILYAMKGSHAIKKKIENQMRISMTDLLSTFSAKAVINICVCELPRETLRQVASKIDRNSGANDLSIVFQQAGKMKQDFEMLYAELKPLFDAKRVQEPIILYSASDASHKVLL</sequence>
<keyword evidence="4 11" id="KW-0547">Nucleotide-binding</keyword>
<evidence type="ECO:0000256" key="11">
    <source>
        <dbReference type="PIRSR" id="PIRSR000660-2"/>
    </source>
</evidence>
<evidence type="ECO:0000256" key="7">
    <source>
        <dbReference type="ARBA" id="ARBA00037982"/>
    </source>
</evidence>
<feature type="compositionally biased region" description="Polar residues" evidence="13">
    <location>
        <begin position="183"/>
        <end position="192"/>
    </location>
</feature>
<name>A0A1I7YLX8_9BILA</name>
<dbReference type="WBParaSite" id="L893_g1775.t1">
    <property type="protein sequence ID" value="L893_g1775.t1"/>
    <property type="gene ID" value="L893_g1775"/>
</dbReference>
<feature type="binding site" evidence="11 12">
    <location>
        <position position="540"/>
    </location>
    <ligand>
        <name>ATP</name>
        <dbReference type="ChEBI" id="CHEBI:30616"/>
    </ligand>
</feature>
<dbReference type="InterPro" id="IPR011009">
    <property type="entry name" value="Kinase-like_dom_sf"/>
</dbReference>
<dbReference type="InterPro" id="IPR050339">
    <property type="entry name" value="CC_SR_Kinase"/>
</dbReference>
<dbReference type="InterPro" id="IPR017441">
    <property type="entry name" value="Protein_kinase_ATP_BS"/>
</dbReference>
<dbReference type="InterPro" id="IPR016135">
    <property type="entry name" value="UBQ-conjugating_enzyme/RWD"/>
</dbReference>
<dbReference type="Proteomes" id="UP000095287">
    <property type="component" value="Unplaced"/>
</dbReference>
<feature type="binding site" evidence="11">
    <location>
        <begin position="517"/>
        <end position="525"/>
    </location>
    <ligand>
        <name>ATP</name>
        <dbReference type="ChEBI" id="CHEBI:30616"/>
    </ligand>
</feature>
<dbReference type="GO" id="GO:1990625">
    <property type="term" value="P:negative regulation of cytoplasmic translational initiation in response to stress"/>
    <property type="evidence" value="ECO:0007669"/>
    <property type="project" value="TreeGrafter"/>
</dbReference>
<keyword evidence="3" id="KW-0808">Transferase</keyword>
<feature type="compositionally biased region" description="Basic and acidic residues" evidence="13">
    <location>
        <begin position="145"/>
        <end position="182"/>
    </location>
</feature>
<dbReference type="SUPFAM" id="SSF55681">
    <property type="entry name" value="Class II aaRS and biotin synthetases"/>
    <property type="match status" value="1"/>
</dbReference>
<dbReference type="Gene3D" id="3.30.200.20">
    <property type="entry name" value="Phosphorylase Kinase, domain 1"/>
    <property type="match status" value="1"/>
</dbReference>
<dbReference type="PANTHER" id="PTHR11042:SF136">
    <property type="entry name" value="EIF-2-ALPHA KINASE GCN2"/>
    <property type="match status" value="1"/>
</dbReference>
<evidence type="ECO:0000256" key="3">
    <source>
        <dbReference type="ARBA" id="ARBA00022679"/>
    </source>
</evidence>
<organism evidence="16 17">
    <name type="scientific">Steinernema glaseri</name>
    <dbReference type="NCBI Taxonomy" id="37863"/>
    <lineage>
        <taxon>Eukaryota</taxon>
        <taxon>Metazoa</taxon>
        <taxon>Ecdysozoa</taxon>
        <taxon>Nematoda</taxon>
        <taxon>Chromadorea</taxon>
        <taxon>Rhabditida</taxon>
        <taxon>Tylenchina</taxon>
        <taxon>Panagrolaimomorpha</taxon>
        <taxon>Strongyloidoidea</taxon>
        <taxon>Steinernematidae</taxon>
        <taxon>Steinernema</taxon>
    </lineage>
</organism>
<dbReference type="GO" id="GO:0005524">
    <property type="term" value="F:ATP binding"/>
    <property type="evidence" value="ECO:0007669"/>
    <property type="project" value="UniProtKB-UniRule"/>
</dbReference>
<dbReference type="CDD" id="cd23818">
    <property type="entry name" value="RWD_RNF25"/>
    <property type="match status" value="1"/>
</dbReference>
<evidence type="ECO:0000256" key="8">
    <source>
        <dbReference type="ARBA" id="ARBA00047899"/>
    </source>
</evidence>
<dbReference type="GO" id="GO:0004694">
    <property type="term" value="F:eukaryotic translation initiation factor 2alpha kinase activity"/>
    <property type="evidence" value="ECO:0007669"/>
    <property type="project" value="InterPro"/>
</dbReference>
<dbReference type="Gene3D" id="3.30.930.10">
    <property type="entry name" value="Bira Bifunctional Protein, Domain 2"/>
    <property type="match status" value="1"/>
</dbReference>
<keyword evidence="16" id="KW-1185">Reference proteome</keyword>
<accession>A0A1I7YLX8</accession>
<dbReference type="InterPro" id="IPR000719">
    <property type="entry name" value="Prot_kinase_dom"/>
</dbReference>
<evidence type="ECO:0000256" key="13">
    <source>
        <dbReference type="SAM" id="MobiDB-lite"/>
    </source>
</evidence>
<evidence type="ECO:0000256" key="12">
    <source>
        <dbReference type="PROSITE-ProRule" id="PRU10141"/>
    </source>
</evidence>
<comment type="similarity">
    <text evidence="7">Belongs to the protein kinase superfamily. Ser/Thr protein kinase family. GCN2 subfamily.</text>
</comment>
<dbReference type="InterPro" id="IPR036621">
    <property type="entry name" value="Anticodon-bd_dom_sf"/>
</dbReference>
<dbReference type="Pfam" id="PF05773">
    <property type="entry name" value="RWD"/>
    <property type="match status" value="1"/>
</dbReference>
<evidence type="ECO:0000256" key="4">
    <source>
        <dbReference type="ARBA" id="ARBA00022741"/>
    </source>
</evidence>
<dbReference type="SMART" id="SM00220">
    <property type="entry name" value="S_TKc"/>
    <property type="match status" value="1"/>
</dbReference>
<dbReference type="FunFam" id="3.10.110.10:FF:000050">
    <property type="entry name" value="eIF-2-alpha kinase GCN2"/>
    <property type="match status" value="1"/>
</dbReference>
<dbReference type="PROSITE" id="PS00107">
    <property type="entry name" value="PROTEIN_KINASE_ATP"/>
    <property type="match status" value="1"/>
</dbReference>
<keyword evidence="6 11" id="KW-0067">ATP-binding</keyword>
<comment type="catalytic activity">
    <reaction evidence="9">
        <text>L-seryl-[protein] + ATP = O-phospho-L-seryl-[protein] + ADP + H(+)</text>
        <dbReference type="Rhea" id="RHEA:17989"/>
        <dbReference type="Rhea" id="RHEA-COMP:9863"/>
        <dbReference type="Rhea" id="RHEA-COMP:11604"/>
        <dbReference type="ChEBI" id="CHEBI:15378"/>
        <dbReference type="ChEBI" id="CHEBI:29999"/>
        <dbReference type="ChEBI" id="CHEBI:30616"/>
        <dbReference type="ChEBI" id="CHEBI:83421"/>
        <dbReference type="ChEBI" id="CHEBI:456216"/>
        <dbReference type="EC" id="2.7.11.1"/>
    </reaction>
</comment>
<dbReference type="SUPFAM" id="SSF56112">
    <property type="entry name" value="Protein kinase-like (PK-like)"/>
    <property type="match status" value="2"/>
</dbReference>
<dbReference type="PIRSF" id="PIRSF000660">
    <property type="entry name" value="Ser/Thr_PK_GCN2"/>
    <property type="match status" value="1"/>
</dbReference>
<evidence type="ECO:0000256" key="5">
    <source>
        <dbReference type="ARBA" id="ARBA00022777"/>
    </source>
</evidence>
<evidence type="ECO:0000256" key="6">
    <source>
        <dbReference type="ARBA" id="ARBA00022840"/>
    </source>
</evidence>
<dbReference type="SMART" id="SM00591">
    <property type="entry name" value="RWD"/>
    <property type="match status" value="1"/>
</dbReference>
<evidence type="ECO:0000256" key="9">
    <source>
        <dbReference type="ARBA" id="ARBA00048679"/>
    </source>
</evidence>
<protein>
    <recommendedName>
        <fullName evidence="1">non-specific serine/threonine protein kinase</fullName>
        <ecNumber evidence="1">2.7.11.1</ecNumber>
    </recommendedName>
</protein>
<dbReference type="InterPro" id="IPR006575">
    <property type="entry name" value="RWD_dom"/>
</dbReference>